<evidence type="ECO:0000313" key="2">
    <source>
        <dbReference type="EMBL" id="EIJ36822.1"/>
    </source>
</evidence>
<gene>
    <name evidence="2" type="ORF">Thini_4341</name>
</gene>
<dbReference type="Proteomes" id="UP000005317">
    <property type="component" value="Unassembled WGS sequence"/>
</dbReference>
<reference evidence="3" key="1">
    <citation type="journal article" date="2011" name="Stand. Genomic Sci.">
        <title>Genome sequence of the filamentous, gliding Thiothrix nivea neotype strain (JP2(T)).</title>
        <authorList>
            <person name="Lapidus A."/>
            <person name="Nolan M."/>
            <person name="Lucas S."/>
            <person name="Glavina Del Rio T."/>
            <person name="Tice H."/>
            <person name="Cheng J.F."/>
            <person name="Tapia R."/>
            <person name="Han C."/>
            <person name="Goodwin L."/>
            <person name="Pitluck S."/>
            <person name="Liolios K."/>
            <person name="Pagani I."/>
            <person name="Ivanova N."/>
            <person name="Huntemann M."/>
            <person name="Mavromatis K."/>
            <person name="Mikhailova N."/>
            <person name="Pati A."/>
            <person name="Chen A."/>
            <person name="Palaniappan K."/>
            <person name="Land M."/>
            <person name="Brambilla E.M."/>
            <person name="Rohde M."/>
            <person name="Abt B."/>
            <person name="Verbarg S."/>
            <person name="Goker M."/>
            <person name="Bristow J."/>
            <person name="Eisen J.A."/>
            <person name="Markowitz V."/>
            <person name="Hugenholtz P."/>
            <person name="Kyrpides N.C."/>
            <person name="Klenk H.P."/>
            <person name="Woyke T."/>
        </authorList>
    </citation>
    <scope>NUCLEOTIDE SEQUENCE [LARGE SCALE GENOMIC DNA]</scope>
    <source>
        <strain evidence="3">ATCC 35100 / DSM 5205 / JP2</strain>
    </source>
</reference>
<proteinExistence type="predicted"/>
<keyword evidence="3" id="KW-1185">Reference proteome</keyword>
<protein>
    <submittedName>
        <fullName evidence="2">Uncharacterized protein</fullName>
    </submittedName>
</protein>
<evidence type="ECO:0000256" key="1">
    <source>
        <dbReference type="SAM" id="SignalP"/>
    </source>
</evidence>
<name>A0A656HKR5_THINJ</name>
<accession>A0A656HKR5</accession>
<sequence precursor="true">MMRFAKNLFTAVVLLVAGGFSLQVQAKNNNDHESKFITTSQSLGLIKNVFLLVDDKVSGGCWGNAQQVREQVKQSLEQSGLRVYDEPLLITSPLSSNLLITAQGSRGRQGICFGDIRVESYRSVLSNFEGVKVQHQAYNFSRSTIANSRKNLDAAFLEAAEEHTAAFAAEIAEGREDPAVKAVLAKSEGKEVNPLPMSALANIFRQSARAAADDKGSPAAR</sequence>
<keyword evidence="1" id="KW-0732">Signal</keyword>
<organism evidence="2 3">
    <name type="scientific">Thiothrix nivea (strain ATCC 35100 / DSM 5205 / JP2)</name>
    <dbReference type="NCBI Taxonomy" id="870187"/>
    <lineage>
        <taxon>Bacteria</taxon>
        <taxon>Pseudomonadati</taxon>
        <taxon>Pseudomonadota</taxon>
        <taxon>Gammaproteobacteria</taxon>
        <taxon>Thiotrichales</taxon>
        <taxon>Thiotrichaceae</taxon>
        <taxon>Thiothrix</taxon>
    </lineage>
</organism>
<feature type="chain" id="PRO_5025034769" evidence="1">
    <location>
        <begin position="27"/>
        <end position="221"/>
    </location>
</feature>
<evidence type="ECO:0000313" key="3">
    <source>
        <dbReference type="Proteomes" id="UP000005317"/>
    </source>
</evidence>
<dbReference type="AlphaFoldDB" id="A0A656HKR5"/>
<dbReference type="EMBL" id="JH651384">
    <property type="protein sequence ID" value="EIJ36822.1"/>
    <property type="molecule type" value="Genomic_DNA"/>
</dbReference>
<feature type="signal peptide" evidence="1">
    <location>
        <begin position="1"/>
        <end position="26"/>
    </location>
</feature>